<evidence type="ECO:0000313" key="3">
    <source>
        <dbReference type="EMBL" id="EQC27950.1"/>
    </source>
</evidence>
<gene>
    <name evidence="3" type="ORF">SDRG_14227</name>
</gene>
<name>T0Q3I4_SAPDV</name>
<feature type="domain" description="K Homology" evidence="2">
    <location>
        <begin position="6"/>
        <end position="74"/>
    </location>
</feature>
<dbReference type="SUPFAM" id="SSF54791">
    <property type="entry name" value="Eukaryotic type KH-domain (KH-domain type I)"/>
    <property type="match status" value="1"/>
</dbReference>
<organism evidence="3 4">
    <name type="scientific">Saprolegnia diclina (strain VS20)</name>
    <dbReference type="NCBI Taxonomy" id="1156394"/>
    <lineage>
        <taxon>Eukaryota</taxon>
        <taxon>Sar</taxon>
        <taxon>Stramenopiles</taxon>
        <taxon>Oomycota</taxon>
        <taxon>Saprolegniomycetes</taxon>
        <taxon>Saprolegniales</taxon>
        <taxon>Saprolegniaceae</taxon>
        <taxon>Saprolegnia</taxon>
    </lineage>
</organism>
<protein>
    <recommendedName>
        <fullName evidence="2">K Homology domain-containing protein</fullName>
    </recommendedName>
</protein>
<dbReference type="RefSeq" id="XP_008618563.1">
    <property type="nucleotide sequence ID" value="XM_008620341.1"/>
</dbReference>
<keyword evidence="1" id="KW-0694">RNA-binding</keyword>
<evidence type="ECO:0000313" key="4">
    <source>
        <dbReference type="Proteomes" id="UP000030762"/>
    </source>
</evidence>
<dbReference type="GO" id="GO:0003723">
    <property type="term" value="F:RNA binding"/>
    <property type="evidence" value="ECO:0007669"/>
    <property type="project" value="UniProtKB-UniRule"/>
</dbReference>
<dbReference type="VEuPathDB" id="FungiDB:SDRG_14227"/>
<sequence>MRGKTTTTLERVALPPNTAGLVIGAKGVHMQRLRAVHRLSKCRVTTIDGVDHVLLEGAFINVNAAKAEVTALVSKCVARLARATGYKPLFSLFVLGLPSSGTSRDSDTAEAPTFTRVPIAAPTQRLVDVYDEVRALRAFTLSATGTLPPPPPIHVRLHTKQTLVGYAEDAIAMYVTSAHAALVETWSSSSATPSLRLSVGKTFMQQRQWDASDKLSVSAVQTLQTMVRHQFCSSVLSNVHMESAQAWCDENGYAPPTTSRYVVVNVVHLVSGDKMQWTRETGDASTLGHTLDRLGFLSLVALDAKQVGCRLDFRQQRALATDGGMRALSDALEAAYGMRDASGYFTLAAESLYTIDCVQYHKEETRCHATSGLRVSATLTRRCATVLANDDNGAPHVWSLAISDPALDDGGFDEADVFVHRVMAVLRAGLQLVDAINMT</sequence>
<proteinExistence type="predicted"/>
<evidence type="ECO:0000259" key="2">
    <source>
        <dbReference type="SMART" id="SM00322"/>
    </source>
</evidence>
<keyword evidence="4" id="KW-1185">Reference proteome</keyword>
<dbReference type="InterPro" id="IPR036612">
    <property type="entry name" value="KH_dom_type_1_sf"/>
</dbReference>
<dbReference type="InterPro" id="IPR004087">
    <property type="entry name" value="KH_dom"/>
</dbReference>
<dbReference type="OrthoDB" id="10541859at2759"/>
<reference evidence="3 4" key="1">
    <citation type="submission" date="2012-04" db="EMBL/GenBank/DDBJ databases">
        <title>The Genome Sequence of Saprolegnia declina VS20.</title>
        <authorList>
            <consortium name="The Broad Institute Genome Sequencing Platform"/>
            <person name="Russ C."/>
            <person name="Nusbaum C."/>
            <person name="Tyler B."/>
            <person name="van West P."/>
            <person name="Dieguez-Uribeondo J."/>
            <person name="de Bruijn I."/>
            <person name="Tripathy S."/>
            <person name="Jiang R."/>
            <person name="Young S.K."/>
            <person name="Zeng Q."/>
            <person name="Gargeya S."/>
            <person name="Fitzgerald M."/>
            <person name="Haas B."/>
            <person name="Abouelleil A."/>
            <person name="Alvarado L."/>
            <person name="Arachchi H.M."/>
            <person name="Berlin A."/>
            <person name="Chapman S.B."/>
            <person name="Goldberg J."/>
            <person name="Griggs A."/>
            <person name="Gujja S."/>
            <person name="Hansen M."/>
            <person name="Howarth C."/>
            <person name="Imamovic A."/>
            <person name="Larimer J."/>
            <person name="McCowen C."/>
            <person name="Montmayeur A."/>
            <person name="Murphy C."/>
            <person name="Neiman D."/>
            <person name="Pearson M."/>
            <person name="Priest M."/>
            <person name="Roberts A."/>
            <person name="Saif S."/>
            <person name="Shea T."/>
            <person name="Sisk P."/>
            <person name="Sykes S."/>
            <person name="Wortman J."/>
            <person name="Nusbaum C."/>
            <person name="Birren B."/>
        </authorList>
    </citation>
    <scope>NUCLEOTIDE SEQUENCE [LARGE SCALE GENOMIC DNA]</scope>
    <source>
        <strain evidence="3 4">VS20</strain>
    </source>
</reference>
<dbReference type="GeneID" id="19954954"/>
<dbReference type="EMBL" id="JH767200">
    <property type="protein sequence ID" value="EQC27950.1"/>
    <property type="molecule type" value="Genomic_DNA"/>
</dbReference>
<accession>T0Q3I4</accession>
<dbReference type="AlphaFoldDB" id="T0Q3I4"/>
<evidence type="ECO:0000256" key="1">
    <source>
        <dbReference type="PROSITE-ProRule" id="PRU00117"/>
    </source>
</evidence>
<dbReference type="InParanoid" id="T0Q3I4"/>
<dbReference type="Proteomes" id="UP000030762">
    <property type="component" value="Unassembled WGS sequence"/>
</dbReference>
<dbReference type="SMART" id="SM00322">
    <property type="entry name" value="KH"/>
    <property type="match status" value="1"/>
</dbReference>
<dbReference type="PROSITE" id="PS50084">
    <property type="entry name" value="KH_TYPE_1"/>
    <property type="match status" value="1"/>
</dbReference>